<comment type="caution">
    <text evidence="2">The sequence shown here is derived from an EMBL/GenBank/DDBJ whole genome shotgun (WGS) entry which is preliminary data.</text>
</comment>
<proteinExistence type="predicted"/>
<protein>
    <submittedName>
        <fullName evidence="2">Uncharacterized protein</fullName>
    </submittedName>
</protein>
<dbReference type="Proteomes" id="UP000054598">
    <property type="component" value="Unassembled WGS sequence"/>
</dbReference>
<dbReference type="PATRIC" id="fig|2198.3.peg.885"/>
<feature type="region of interest" description="Disordered" evidence="1">
    <location>
        <begin position="189"/>
        <end position="224"/>
    </location>
</feature>
<gene>
    <name evidence="2" type="ORF">XE10_1022</name>
</gene>
<evidence type="ECO:0000313" key="3">
    <source>
        <dbReference type="Proteomes" id="UP000054598"/>
    </source>
</evidence>
<sequence>MDPNFCRHYIGDGTPPSNRYCRVCPEVACDRLWRRVLSLAETNGGGPVPLPGTRAVLFPNPKNPDFVRLQVNCRWGLSKEDFLHYIATGHAKMGRRGQRSDPRASPSCTRQEPYVQAIVELLGEIVQSGAPSAPARPLRQHDDLQDHMWCRNGGRRRICLRSPVGKTYISPERERGFYADLQRLRPLYEEGRDRGGMQHQWPRSRRPGCRAVPFPDVSATRMMS</sequence>
<evidence type="ECO:0000256" key="1">
    <source>
        <dbReference type="SAM" id="MobiDB-lite"/>
    </source>
</evidence>
<evidence type="ECO:0000313" key="2">
    <source>
        <dbReference type="EMBL" id="KUL01487.1"/>
    </source>
</evidence>
<organism evidence="2 3">
    <name type="scientific">Methanoculleus marisnigri</name>
    <dbReference type="NCBI Taxonomy" id="2198"/>
    <lineage>
        <taxon>Archaea</taxon>
        <taxon>Methanobacteriati</taxon>
        <taxon>Methanobacteriota</taxon>
        <taxon>Stenosarchaea group</taxon>
        <taxon>Methanomicrobia</taxon>
        <taxon>Methanomicrobiales</taxon>
        <taxon>Methanomicrobiaceae</taxon>
        <taxon>Methanoculleus</taxon>
    </lineage>
</organism>
<name>A0A124G4X8_9EURY</name>
<accession>A0A124G4X8</accession>
<dbReference type="AlphaFoldDB" id="A0A124G4X8"/>
<reference evidence="3" key="1">
    <citation type="journal article" date="2015" name="MBio">
        <title>Genome-Resolved Metagenomic Analysis Reveals Roles for Candidate Phyla and Other Microbial Community Members in Biogeochemical Transformations in Oil Reservoirs.</title>
        <authorList>
            <person name="Hu P."/>
            <person name="Tom L."/>
            <person name="Singh A."/>
            <person name="Thomas B.C."/>
            <person name="Baker B.J."/>
            <person name="Piceno Y.M."/>
            <person name="Andersen G.L."/>
            <person name="Banfield J.F."/>
        </authorList>
    </citation>
    <scope>NUCLEOTIDE SEQUENCE [LARGE SCALE GENOMIC DNA]</scope>
</reference>
<dbReference type="EMBL" id="LGHE01000101">
    <property type="protein sequence ID" value="KUL01487.1"/>
    <property type="molecule type" value="Genomic_DNA"/>
</dbReference>